<keyword evidence="3" id="KW-1133">Transmembrane helix</keyword>
<dbReference type="PANTHER" id="PTHR40278:SF2">
    <property type="entry name" value="TYPE IV PILUS INNER MEMBRANE COMPONENT PILN"/>
    <property type="match status" value="1"/>
</dbReference>
<keyword evidence="1" id="KW-0175">Coiled coil</keyword>
<keyword evidence="3" id="KW-0472">Membrane</keyword>
<evidence type="ECO:0000256" key="1">
    <source>
        <dbReference type="SAM" id="Coils"/>
    </source>
</evidence>
<protein>
    <submittedName>
        <fullName evidence="4">Fimbrial assembly protein</fullName>
    </submittedName>
</protein>
<proteinExistence type="predicted"/>
<feature type="compositionally biased region" description="Low complexity" evidence="2">
    <location>
        <begin position="230"/>
        <end position="243"/>
    </location>
</feature>
<dbReference type="InterPro" id="IPR052534">
    <property type="entry name" value="Extracell_DNA_Util/SecSys_Comp"/>
</dbReference>
<dbReference type="AlphaFoldDB" id="A0A2W5K9B7"/>
<dbReference type="GO" id="GO:0043107">
    <property type="term" value="P:type IV pilus-dependent motility"/>
    <property type="evidence" value="ECO:0007669"/>
    <property type="project" value="TreeGrafter"/>
</dbReference>
<dbReference type="Pfam" id="PF05137">
    <property type="entry name" value="PilN"/>
    <property type="match status" value="1"/>
</dbReference>
<comment type="caution">
    <text evidence="4">The sequence shown here is derived from an EMBL/GenBank/DDBJ whole genome shotgun (WGS) entry which is preliminary data.</text>
</comment>
<dbReference type="PANTHER" id="PTHR40278">
    <property type="entry name" value="DNA UTILIZATION PROTEIN HOFN"/>
    <property type="match status" value="1"/>
</dbReference>
<accession>A0A2W5K9B7</accession>
<gene>
    <name evidence="4" type="ORF">DI564_14340</name>
</gene>
<organism evidence="4 5">
    <name type="scientific">Rhodanobacter denitrificans</name>
    <dbReference type="NCBI Taxonomy" id="666685"/>
    <lineage>
        <taxon>Bacteria</taxon>
        <taxon>Pseudomonadati</taxon>
        <taxon>Pseudomonadota</taxon>
        <taxon>Gammaproteobacteria</taxon>
        <taxon>Lysobacterales</taxon>
        <taxon>Rhodanobacteraceae</taxon>
        <taxon>Rhodanobacter</taxon>
    </lineage>
</organism>
<evidence type="ECO:0000256" key="2">
    <source>
        <dbReference type="SAM" id="MobiDB-lite"/>
    </source>
</evidence>
<evidence type="ECO:0000256" key="3">
    <source>
        <dbReference type="SAM" id="Phobius"/>
    </source>
</evidence>
<dbReference type="InterPro" id="IPR007813">
    <property type="entry name" value="PilN"/>
</dbReference>
<reference evidence="4 5" key="1">
    <citation type="submission" date="2017-08" db="EMBL/GenBank/DDBJ databases">
        <title>Infants hospitalized years apart are colonized by the same room-sourced microbial strains.</title>
        <authorList>
            <person name="Brooks B."/>
            <person name="Olm M.R."/>
            <person name="Firek B.A."/>
            <person name="Baker R."/>
            <person name="Thomas B.C."/>
            <person name="Morowitz M.J."/>
            <person name="Banfield J.F."/>
        </authorList>
    </citation>
    <scope>NUCLEOTIDE SEQUENCE [LARGE SCALE GENOMIC DNA]</scope>
    <source>
        <strain evidence="4">S2_005_003_R2_42</strain>
    </source>
</reference>
<feature type="compositionally biased region" description="Low complexity" evidence="2">
    <location>
        <begin position="197"/>
        <end position="215"/>
    </location>
</feature>
<sequence>MAKINLLPWRAERRKQREREFYVLLGATAVAGVLAVLLGYLMMGAKIDNQNARNARLTAEIKKLDEQIKEIEELDRTRSRLLTRKNAIEQLQANRSQMVHLFDEIVKTIPDGTRLTGLKQSGDMLTLEGNAESNARVASYMRNIDKSPWMGRSDLKKIENKAGTKDILDVRLPNVFSLSVKLLKVGDQKPEDGGGDAPTADAAATQPAGAQPRAPLGTQLETAAGQLIDANAKASAAPAGAAAKAKETATDASKAAGKEGGQ</sequence>
<evidence type="ECO:0000313" key="5">
    <source>
        <dbReference type="Proteomes" id="UP000249046"/>
    </source>
</evidence>
<feature type="transmembrane region" description="Helical" evidence="3">
    <location>
        <begin position="21"/>
        <end position="43"/>
    </location>
</feature>
<evidence type="ECO:0000313" key="4">
    <source>
        <dbReference type="EMBL" id="PZQ11685.1"/>
    </source>
</evidence>
<dbReference type="Proteomes" id="UP000249046">
    <property type="component" value="Unassembled WGS sequence"/>
</dbReference>
<feature type="coiled-coil region" evidence="1">
    <location>
        <begin position="47"/>
        <end position="91"/>
    </location>
</feature>
<keyword evidence="3" id="KW-0812">Transmembrane</keyword>
<dbReference type="GO" id="GO:0043683">
    <property type="term" value="P:type IV pilus assembly"/>
    <property type="evidence" value="ECO:0007669"/>
    <property type="project" value="TreeGrafter"/>
</dbReference>
<feature type="region of interest" description="Disordered" evidence="2">
    <location>
        <begin position="187"/>
        <end position="262"/>
    </location>
</feature>
<name>A0A2W5K9B7_9GAMM</name>
<dbReference type="EMBL" id="QFPO01000015">
    <property type="protein sequence ID" value="PZQ11685.1"/>
    <property type="molecule type" value="Genomic_DNA"/>
</dbReference>